<dbReference type="Proteomes" id="UP000654482">
    <property type="component" value="Unassembled WGS sequence"/>
</dbReference>
<dbReference type="SUPFAM" id="SSF52980">
    <property type="entry name" value="Restriction endonuclease-like"/>
    <property type="match status" value="1"/>
</dbReference>
<dbReference type="InterPro" id="IPR008538">
    <property type="entry name" value="Uma2"/>
</dbReference>
<protein>
    <submittedName>
        <fullName evidence="2">Uma2 family endonuclease</fullName>
    </submittedName>
</protein>
<evidence type="ECO:0000313" key="3">
    <source>
        <dbReference type="Proteomes" id="UP000654482"/>
    </source>
</evidence>
<reference evidence="2" key="1">
    <citation type="submission" date="2020-10" db="EMBL/GenBank/DDBJ databases">
        <authorList>
            <person name="Castelo-Branco R."/>
            <person name="Eusebio N."/>
            <person name="Adriana R."/>
            <person name="Vieira A."/>
            <person name="Brugerolle De Fraissinette N."/>
            <person name="Rezende De Castro R."/>
            <person name="Schneider M.P."/>
            <person name="Vasconcelos V."/>
            <person name="Leao P.N."/>
        </authorList>
    </citation>
    <scope>NUCLEOTIDE SEQUENCE</scope>
    <source>
        <strain evidence="2">LEGE 07157</strain>
    </source>
</reference>
<accession>A0A8J7B6X0</accession>
<keyword evidence="2" id="KW-0378">Hydrolase</keyword>
<gene>
    <name evidence="2" type="ORF">IQ249_02155</name>
</gene>
<dbReference type="PANTHER" id="PTHR47152">
    <property type="entry name" value="SLR2084 PROTEIN-RELATED"/>
    <property type="match status" value="1"/>
</dbReference>
<organism evidence="2 3">
    <name type="scientific">Lusitaniella coriacea LEGE 07157</name>
    <dbReference type="NCBI Taxonomy" id="945747"/>
    <lineage>
        <taxon>Bacteria</taxon>
        <taxon>Bacillati</taxon>
        <taxon>Cyanobacteriota</taxon>
        <taxon>Cyanophyceae</taxon>
        <taxon>Spirulinales</taxon>
        <taxon>Lusitaniellaceae</taxon>
        <taxon>Lusitaniella</taxon>
    </lineage>
</organism>
<name>A0A8J7B6X0_9CYAN</name>
<comment type="caution">
    <text evidence="2">The sequence shown here is derived from an EMBL/GenBank/DDBJ whole genome shotgun (WGS) entry which is preliminary data.</text>
</comment>
<keyword evidence="2" id="KW-0540">Nuclease</keyword>
<feature type="domain" description="Putative restriction endonuclease" evidence="1">
    <location>
        <begin position="25"/>
        <end position="176"/>
    </location>
</feature>
<proteinExistence type="predicted"/>
<dbReference type="Gene3D" id="3.90.1570.10">
    <property type="entry name" value="tt1808, chain A"/>
    <property type="match status" value="1"/>
</dbReference>
<evidence type="ECO:0000313" key="2">
    <source>
        <dbReference type="EMBL" id="MBE9114691.1"/>
    </source>
</evidence>
<dbReference type="AlphaFoldDB" id="A0A8J7B6X0"/>
<evidence type="ECO:0000259" key="1">
    <source>
        <dbReference type="Pfam" id="PF05685"/>
    </source>
</evidence>
<dbReference type="RefSeq" id="WP_194027775.1">
    <property type="nucleotide sequence ID" value="NZ_JADEWZ010000002.1"/>
</dbReference>
<dbReference type="InterPro" id="IPR012296">
    <property type="entry name" value="Nuclease_put_TT1808"/>
</dbReference>
<dbReference type="PANTHER" id="PTHR47152:SF4">
    <property type="entry name" value="SLR0445 PROTEIN"/>
    <property type="match status" value="1"/>
</dbReference>
<dbReference type="EMBL" id="JADEWZ010000002">
    <property type="protein sequence ID" value="MBE9114691.1"/>
    <property type="molecule type" value="Genomic_DNA"/>
</dbReference>
<keyword evidence="3" id="KW-1185">Reference proteome</keyword>
<dbReference type="Pfam" id="PF05685">
    <property type="entry name" value="Uma2"/>
    <property type="match status" value="1"/>
</dbReference>
<dbReference type="InterPro" id="IPR011335">
    <property type="entry name" value="Restrct_endonuc-II-like"/>
</dbReference>
<dbReference type="CDD" id="cd06260">
    <property type="entry name" value="DUF820-like"/>
    <property type="match status" value="1"/>
</dbReference>
<dbReference type="GO" id="GO:0004519">
    <property type="term" value="F:endonuclease activity"/>
    <property type="evidence" value="ECO:0007669"/>
    <property type="project" value="UniProtKB-KW"/>
</dbReference>
<sequence length="200" mass="22774">MTIATSSPPILATEQRFVFPILMSWEQFKALDVLLGKTRSVRLAYLDGRVEIMTLSAEHETIKCLLALLLGLFFLEKDISFTPTGSATLEAAEKGTSKEPDLSYRFGEERRQKDSPDLAIEIVFTSGGLNVLEYYRRFEVSEVWFWEDGVFSLYHLQAGGYQQIEQSDLLPDLDLALLSQCLQMSEEKEALKFFRASIRN</sequence>
<keyword evidence="2" id="KW-0255">Endonuclease</keyword>